<evidence type="ECO:0000313" key="2">
    <source>
        <dbReference type="EMBL" id="KAK4433292.1"/>
    </source>
</evidence>
<feature type="compositionally biased region" description="Basic and acidic residues" evidence="1">
    <location>
        <begin position="61"/>
        <end position="76"/>
    </location>
</feature>
<dbReference type="AlphaFoldDB" id="A0AAE2CSW2"/>
<keyword evidence="3" id="KW-1185">Reference proteome</keyword>
<feature type="compositionally biased region" description="Acidic residues" evidence="1">
    <location>
        <begin position="51"/>
        <end position="60"/>
    </location>
</feature>
<sequence length="188" mass="20540">MMMFQTDFVMFCDGYQTNGNELHRYLEAQLEEQVNTDRDVNAETKNSNESDGFEESEYDMNTDKDSGGSEDNREGGPEEAEEPEQINGKDNSSDQGTEFKEDEMELVVMVPTPQLPNPTPSLVSPGSILFPRAPPTVTQSSLVQGGSVPVLVKGGKKYVTMSNLSAEVAAVGTSHSKKSGSKKQPWIP</sequence>
<comment type="caution">
    <text evidence="2">The sequence shown here is derived from an EMBL/GenBank/DDBJ whole genome shotgun (WGS) entry which is preliminary data.</text>
</comment>
<evidence type="ECO:0000313" key="3">
    <source>
        <dbReference type="Proteomes" id="UP001293254"/>
    </source>
</evidence>
<dbReference type="EMBL" id="JACGWO010000003">
    <property type="protein sequence ID" value="KAK4433292.1"/>
    <property type="molecule type" value="Genomic_DNA"/>
</dbReference>
<evidence type="ECO:0000256" key="1">
    <source>
        <dbReference type="SAM" id="MobiDB-lite"/>
    </source>
</evidence>
<organism evidence="2 3">
    <name type="scientific">Sesamum alatum</name>
    <dbReference type="NCBI Taxonomy" id="300844"/>
    <lineage>
        <taxon>Eukaryota</taxon>
        <taxon>Viridiplantae</taxon>
        <taxon>Streptophyta</taxon>
        <taxon>Embryophyta</taxon>
        <taxon>Tracheophyta</taxon>
        <taxon>Spermatophyta</taxon>
        <taxon>Magnoliopsida</taxon>
        <taxon>eudicotyledons</taxon>
        <taxon>Gunneridae</taxon>
        <taxon>Pentapetalae</taxon>
        <taxon>asterids</taxon>
        <taxon>lamiids</taxon>
        <taxon>Lamiales</taxon>
        <taxon>Pedaliaceae</taxon>
        <taxon>Sesamum</taxon>
    </lineage>
</organism>
<gene>
    <name evidence="2" type="ORF">Salat_1091500</name>
</gene>
<reference evidence="2" key="2">
    <citation type="journal article" date="2024" name="Plant">
        <title>Genomic evolution and insights into agronomic trait innovations of Sesamum species.</title>
        <authorList>
            <person name="Miao H."/>
            <person name="Wang L."/>
            <person name="Qu L."/>
            <person name="Liu H."/>
            <person name="Sun Y."/>
            <person name="Le M."/>
            <person name="Wang Q."/>
            <person name="Wei S."/>
            <person name="Zheng Y."/>
            <person name="Lin W."/>
            <person name="Duan Y."/>
            <person name="Cao H."/>
            <person name="Xiong S."/>
            <person name="Wang X."/>
            <person name="Wei L."/>
            <person name="Li C."/>
            <person name="Ma Q."/>
            <person name="Ju M."/>
            <person name="Zhao R."/>
            <person name="Li G."/>
            <person name="Mu C."/>
            <person name="Tian Q."/>
            <person name="Mei H."/>
            <person name="Zhang T."/>
            <person name="Gao T."/>
            <person name="Zhang H."/>
        </authorList>
    </citation>
    <scope>NUCLEOTIDE SEQUENCE</scope>
    <source>
        <strain evidence="2">3651</strain>
    </source>
</reference>
<dbReference type="Proteomes" id="UP001293254">
    <property type="component" value="Unassembled WGS sequence"/>
</dbReference>
<reference evidence="2" key="1">
    <citation type="submission" date="2020-06" db="EMBL/GenBank/DDBJ databases">
        <authorList>
            <person name="Li T."/>
            <person name="Hu X."/>
            <person name="Zhang T."/>
            <person name="Song X."/>
            <person name="Zhang H."/>
            <person name="Dai N."/>
            <person name="Sheng W."/>
            <person name="Hou X."/>
            <person name="Wei L."/>
        </authorList>
    </citation>
    <scope>NUCLEOTIDE SEQUENCE</scope>
    <source>
        <strain evidence="2">3651</strain>
        <tissue evidence="2">Leaf</tissue>
    </source>
</reference>
<name>A0AAE2CSW2_9LAMI</name>
<feature type="compositionally biased region" description="Basic and acidic residues" evidence="1">
    <location>
        <begin position="35"/>
        <end position="48"/>
    </location>
</feature>
<proteinExistence type="predicted"/>
<accession>A0AAE2CSW2</accession>
<protein>
    <submittedName>
        <fullName evidence="2">Uncharacterized protein</fullName>
    </submittedName>
</protein>
<feature type="region of interest" description="Disordered" evidence="1">
    <location>
        <begin position="34"/>
        <end position="103"/>
    </location>
</feature>